<dbReference type="GO" id="GO:0005524">
    <property type="term" value="F:ATP binding"/>
    <property type="evidence" value="ECO:0007669"/>
    <property type="project" value="UniProtKB-KW"/>
</dbReference>
<feature type="domain" description="GHMP kinase N-terminal" evidence="9">
    <location>
        <begin position="107"/>
        <end position="191"/>
    </location>
</feature>
<feature type="domain" description="Galactokinase N-terminal" evidence="11">
    <location>
        <begin position="18"/>
        <end position="66"/>
    </location>
</feature>
<dbReference type="PANTHER" id="PTHR10457:SF7">
    <property type="entry name" value="GALACTOKINASE-RELATED"/>
    <property type="match status" value="1"/>
</dbReference>
<dbReference type="Gene3D" id="3.30.230.10">
    <property type="match status" value="1"/>
</dbReference>
<dbReference type="InterPro" id="IPR020568">
    <property type="entry name" value="Ribosomal_Su5_D2-typ_SF"/>
</dbReference>
<keyword evidence="8" id="KW-0119">Carbohydrate metabolism</keyword>
<dbReference type="GO" id="GO:0005829">
    <property type="term" value="C:cytosol"/>
    <property type="evidence" value="ECO:0007669"/>
    <property type="project" value="TreeGrafter"/>
</dbReference>
<protein>
    <recommendedName>
        <fullName evidence="14">Galactokinase</fullName>
    </recommendedName>
</protein>
<sequence length="394" mass="43473">MAIEIPSIAELLKKGTAAFEEKFHSAPELAGVAPGRVNLIGEHTDYNEGFVFPMALPMVTIVLGRKTDENKCRILTTNERADNPSYVEFHLPTDSEPLKPGKPNWANYIKGIVQYFDGPRVSFNAIVISSVPLGSGLSSSAALEVSMYTFLEGLVGHKTDTKQKALLCQKAEHVFALVPCGIMDQLISIHGEEFCATLIDCRIMDIVNVTIPASTCVFLIVNSNVHHELASSEYSVRRQTCEEVAKKLKRKSLRDVTLAELNKLNSSDVIDDKMYRRARHVITENERTSQAVKALKSKSIEEFGHLMNESHNSLSKDYEVSCEELDFLVKTAREVHGVYGSRMTGGGFGGCTVTLVEKSSVNDVIKRINDSYKKQADFFIVVPSAGARVIPLTS</sequence>
<dbReference type="PANTHER" id="PTHR10457">
    <property type="entry name" value="MEVALONATE KINASE/GALACTOKINASE"/>
    <property type="match status" value="1"/>
</dbReference>
<dbReference type="SUPFAM" id="SSF55060">
    <property type="entry name" value="GHMP Kinase, C-terminal domain"/>
    <property type="match status" value="1"/>
</dbReference>
<dbReference type="GO" id="GO:0004335">
    <property type="term" value="F:galactokinase activity"/>
    <property type="evidence" value="ECO:0007669"/>
    <property type="project" value="InterPro"/>
</dbReference>
<dbReference type="NCBIfam" id="TIGR00131">
    <property type="entry name" value="gal_kin"/>
    <property type="match status" value="1"/>
</dbReference>
<dbReference type="Pfam" id="PF08544">
    <property type="entry name" value="GHMP_kinases_C"/>
    <property type="match status" value="1"/>
</dbReference>
<keyword evidence="7" id="KW-0460">Magnesium</keyword>
<dbReference type="AlphaFoldDB" id="A0AAN9Y1L5"/>
<dbReference type="PROSITE" id="PS00627">
    <property type="entry name" value="GHMP_KINASES_ATP"/>
    <property type="match status" value="1"/>
</dbReference>
<comment type="similarity">
    <text evidence="1">Belongs to the GHMP kinase family. GalK subfamily.</text>
</comment>
<dbReference type="PROSITE" id="PS00106">
    <property type="entry name" value="GALACTOKINASE"/>
    <property type="match status" value="1"/>
</dbReference>
<name>A0AAN9Y1L5_9HEMI</name>
<evidence type="ECO:0000256" key="8">
    <source>
        <dbReference type="ARBA" id="ARBA00023277"/>
    </source>
</evidence>
<comment type="caution">
    <text evidence="12">The sequence shown here is derived from an EMBL/GenBank/DDBJ whole genome shotgun (WGS) entry which is preliminary data.</text>
</comment>
<evidence type="ECO:0000313" key="13">
    <source>
        <dbReference type="Proteomes" id="UP001367676"/>
    </source>
</evidence>
<dbReference type="EMBL" id="JBBCAQ010000033">
    <property type="protein sequence ID" value="KAK7582399.1"/>
    <property type="molecule type" value="Genomic_DNA"/>
</dbReference>
<keyword evidence="3" id="KW-0479">Metal-binding</keyword>
<dbReference type="Pfam" id="PF00288">
    <property type="entry name" value="GHMP_kinases_N"/>
    <property type="match status" value="1"/>
</dbReference>
<dbReference type="InterPro" id="IPR013750">
    <property type="entry name" value="GHMP_kinase_C_dom"/>
</dbReference>
<dbReference type="FunFam" id="3.30.70.890:FF:000001">
    <property type="entry name" value="Galactokinase"/>
    <property type="match status" value="1"/>
</dbReference>
<dbReference type="PIRSF" id="PIRSF000530">
    <property type="entry name" value="Galactokinase"/>
    <property type="match status" value="1"/>
</dbReference>
<accession>A0AAN9Y1L5</accession>
<keyword evidence="13" id="KW-1185">Reference proteome</keyword>
<evidence type="ECO:0000256" key="7">
    <source>
        <dbReference type="ARBA" id="ARBA00022842"/>
    </source>
</evidence>
<evidence type="ECO:0000256" key="3">
    <source>
        <dbReference type="ARBA" id="ARBA00022723"/>
    </source>
</evidence>
<evidence type="ECO:0000256" key="1">
    <source>
        <dbReference type="ARBA" id="ARBA00006566"/>
    </source>
</evidence>
<evidence type="ECO:0000259" key="9">
    <source>
        <dbReference type="Pfam" id="PF00288"/>
    </source>
</evidence>
<dbReference type="InterPro" id="IPR019539">
    <property type="entry name" value="GalKase_N"/>
</dbReference>
<dbReference type="InterPro" id="IPR006206">
    <property type="entry name" value="Mevalonate/galactokinase"/>
</dbReference>
<organism evidence="12 13">
    <name type="scientific">Parthenolecanium corni</name>
    <dbReference type="NCBI Taxonomy" id="536013"/>
    <lineage>
        <taxon>Eukaryota</taxon>
        <taxon>Metazoa</taxon>
        <taxon>Ecdysozoa</taxon>
        <taxon>Arthropoda</taxon>
        <taxon>Hexapoda</taxon>
        <taxon>Insecta</taxon>
        <taxon>Pterygota</taxon>
        <taxon>Neoptera</taxon>
        <taxon>Paraneoptera</taxon>
        <taxon>Hemiptera</taxon>
        <taxon>Sternorrhyncha</taxon>
        <taxon>Coccoidea</taxon>
        <taxon>Coccidae</taxon>
        <taxon>Parthenolecanium</taxon>
    </lineage>
</organism>
<dbReference type="InterPro" id="IPR006203">
    <property type="entry name" value="GHMP_knse_ATP-bd_CS"/>
</dbReference>
<dbReference type="GO" id="GO:0006012">
    <property type="term" value="P:galactose metabolic process"/>
    <property type="evidence" value="ECO:0007669"/>
    <property type="project" value="InterPro"/>
</dbReference>
<evidence type="ECO:0000256" key="5">
    <source>
        <dbReference type="ARBA" id="ARBA00022777"/>
    </source>
</evidence>
<dbReference type="InterPro" id="IPR006204">
    <property type="entry name" value="GHMP_kinase_N_dom"/>
</dbReference>
<dbReference type="Proteomes" id="UP001367676">
    <property type="component" value="Unassembled WGS sequence"/>
</dbReference>
<dbReference type="Gene3D" id="3.30.70.890">
    <property type="entry name" value="GHMP kinase, C-terminal domain"/>
    <property type="match status" value="1"/>
</dbReference>
<evidence type="ECO:0000313" key="12">
    <source>
        <dbReference type="EMBL" id="KAK7582399.1"/>
    </source>
</evidence>
<dbReference type="InterPro" id="IPR000705">
    <property type="entry name" value="Galactokinase"/>
</dbReference>
<dbReference type="GO" id="GO:0046872">
    <property type="term" value="F:metal ion binding"/>
    <property type="evidence" value="ECO:0007669"/>
    <property type="project" value="UniProtKB-KW"/>
</dbReference>
<dbReference type="SUPFAM" id="SSF54211">
    <property type="entry name" value="Ribosomal protein S5 domain 2-like"/>
    <property type="match status" value="1"/>
</dbReference>
<evidence type="ECO:0008006" key="14">
    <source>
        <dbReference type="Google" id="ProtNLM"/>
    </source>
</evidence>
<evidence type="ECO:0000256" key="6">
    <source>
        <dbReference type="ARBA" id="ARBA00022840"/>
    </source>
</evidence>
<reference evidence="12 13" key="1">
    <citation type="submission" date="2024-03" db="EMBL/GenBank/DDBJ databases">
        <title>Adaptation during the transition from Ophiocordyceps entomopathogen to insect associate is accompanied by gene loss and intensified selection.</title>
        <authorList>
            <person name="Ward C.M."/>
            <person name="Onetto C.A."/>
            <person name="Borneman A.R."/>
        </authorList>
    </citation>
    <scope>NUCLEOTIDE SEQUENCE [LARGE SCALE GENOMIC DNA]</scope>
    <source>
        <strain evidence="12">AWRI1</strain>
        <tissue evidence="12">Single Adult Female</tissue>
    </source>
</reference>
<dbReference type="FunFam" id="3.30.230.10:FF:000040">
    <property type="entry name" value="Galactokinase 1"/>
    <property type="match status" value="1"/>
</dbReference>
<dbReference type="InterPro" id="IPR014721">
    <property type="entry name" value="Ribsml_uS5_D2-typ_fold_subgr"/>
</dbReference>
<proteinExistence type="inferred from homology"/>
<evidence type="ECO:0000259" key="11">
    <source>
        <dbReference type="Pfam" id="PF10509"/>
    </source>
</evidence>
<dbReference type="Pfam" id="PF10509">
    <property type="entry name" value="GalKase_gal_bdg"/>
    <property type="match status" value="1"/>
</dbReference>
<keyword evidence="6" id="KW-0067">ATP-binding</keyword>
<dbReference type="InterPro" id="IPR019741">
    <property type="entry name" value="Galactokinase_CS"/>
</dbReference>
<keyword evidence="4" id="KW-0547">Nucleotide-binding</keyword>
<gene>
    <name evidence="12" type="ORF">V9T40_013844</name>
</gene>
<dbReference type="PRINTS" id="PR00473">
    <property type="entry name" value="GALCTOKINASE"/>
</dbReference>
<keyword evidence="5" id="KW-0418">Kinase</keyword>
<evidence type="ECO:0000259" key="10">
    <source>
        <dbReference type="Pfam" id="PF08544"/>
    </source>
</evidence>
<evidence type="ECO:0000256" key="4">
    <source>
        <dbReference type="ARBA" id="ARBA00022741"/>
    </source>
</evidence>
<feature type="domain" description="GHMP kinase C-terminal" evidence="10">
    <location>
        <begin position="291"/>
        <end position="373"/>
    </location>
</feature>
<dbReference type="PRINTS" id="PR00959">
    <property type="entry name" value="MEVGALKINASE"/>
</dbReference>
<evidence type="ECO:0000256" key="2">
    <source>
        <dbReference type="ARBA" id="ARBA00022679"/>
    </source>
</evidence>
<keyword evidence="2" id="KW-0808">Transferase</keyword>
<dbReference type="InterPro" id="IPR036554">
    <property type="entry name" value="GHMP_kinase_C_sf"/>
</dbReference>